<evidence type="ECO:0000313" key="3">
    <source>
        <dbReference type="EMBL" id="RKF35981.1"/>
    </source>
</evidence>
<dbReference type="EMBL" id="MCAS01000044">
    <property type="protein sequence ID" value="RKF35981.1"/>
    <property type="molecule type" value="Genomic_DNA"/>
</dbReference>
<dbReference type="PANTHER" id="PTHR31956">
    <property type="entry name" value="NON-SPECIFIC PHOSPHOLIPASE C4-RELATED"/>
    <property type="match status" value="1"/>
</dbReference>
<reference evidence="3 4" key="1">
    <citation type="submission" date="2016-07" db="EMBL/GenBank/DDBJ databases">
        <title>Genome analysis of Burkholderia fungorum ES3-20.</title>
        <authorList>
            <person name="Xu D."/>
            <person name="Yao R."/>
            <person name="Zheng S."/>
        </authorList>
    </citation>
    <scope>NUCLEOTIDE SEQUENCE [LARGE SCALE GENOMIC DNA]</scope>
    <source>
        <strain evidence="3 4">ES3-20</strain>
    </source>
</reference>
<evidence type="ECO:0000313" key="4">
    <source>
        <dbReference type="Proteomes" id="UP000283709"/>
    </source>
</evidence>
<dbReference type="Pfam" id="PF04185">
    <property type="entry name" value="Phosphoesterase"/>
    <property type="match status" value="2"/>
</dbReference>
<dbReference type="GO" id="GO:0042578">
    <property type="term" value="F:phosphoric ester hydrolase activity"/>
    <property type="evidence" value="ECO:0007669"/>
    <property type="project" value="UniProtKB-ARBA"/>
</dbReference>
<keyword evidence="1" id="KW-0378">Hydrolase</keyword>
<sequence>MTFRSKNLRRIGLGMSVLAIAQMLAACGSGVSSSSGSTATTTGPTTAAYLPKTPIQHVIVIIGENHSFDNVFGTYQPRSGQSVRNLLSQQIVNQDGTPGPNFSQANQAAATDGSSDAFLLSPPQSQMPGGVLPAPLTGGPKASYFPSGTTLAVAQQTESGLDPAYYQYLLTGGTGQANKVPDARIPNVNALPAGPYQLTSSTLSYDSYSASPVHRFYQMWQQLDCNISHATPANPSGCDGALFSWVEVTVGAGANGAAQPANFSTQYSASATTTGEGSAALGFYNMSNGDVPYFKELADTYAISDNFHQSVNGGTGANHIMLGHGDMIWFSDGNGNAQVPPHNVAVASGTANAGIVDEIENPNAMAGTNNWYSQDGYGGGSYGSASSGGGSYSNCADTTQPGVAPIVNYLNSLPKPVASNCVAGHYYLLNNYNPGYFGNGKNAYTDTNSNNTVFTIPPSSVPSIGDSLNKANVSWKYYGDQWNNYVNDPYQLNWGVPGANSDEYCNICNPFQYDTSIMANPAMVAAHIQDTTNLYADISSGNLPAVSFVKPSGWVDGHPNSSKLDLFEGFSKKIVNAVQANPALWANTAIFITFDEGGGYYDSGYVQALDYFGDGTRIPFMLVSKYAIPGYVSHSYTDHVSMLKFIERNWGLPTISNRSRDNLPNPVPSSSNAYVPTNGPSINDLFDMFNFGSSS</sequence>
<dbReference type="InterPro" id="IPR007312">
    <property type="entry name" value="Phosphoesterase"/>
</dbReference>
<evidence type="ECO:0000256" key="2">
    <source>
        <dbReference type="SAM" id="SignalP"/>
    </source>
</evidence>
<accession>A0A3R7GP33</accession>
<protein>
    <submittedName>
        <fullName evidence="3">Phosphoesterase</fullName>
    </submittedName>
</protein>
<comment type="caution">
    <text evidence="3">The sequence shown here is derived from an EMBL/GenBank/DDBJ whole genome shotgun (WGS) entry which is preliminary data.</text>
</comment>
<gene>
    <name evidence="3" type="ORF">BCY88_37240</name>
</gene>
<dbReference type="Gene3D" id="3.40.720.10">
    <property type="entry name" value="Alkaline Phosphatase, subunit A"/>
    <property type="match status" value="2"/>
</dbReference>
<dbReference type="Proteomes" id="UP000283709">
    <property type="component" value="Unassembled WGS sequence"/>
</dbReference>
<proteinExistence type="predicted"/>
<feature type="chain" id="PRO_5018561802" evidence="2">
    <location>
        <begin position="26"/>
        <end position="695"/>
    </location>
</feature>
<dbReference type="OrthoDB" id="9770871at2"/>
<dbReference type="PANTHER" id="PTHR31956:SF1">
    <property type="entry name" value="NON-SPECIFIC PHOSPHOLIPASE C1"/>
    <property type="match status" value="1"/>
</dbReference>
<keyword evidence="2" id="KW-0732">Signal</keyword>
<dbReference type="InterPro" id="IPR017850">
    <property type="entry name" value="Alkaline_phosphatase_core_sf"/>
</dbReference>
<feature type="signal peptide" evidence="2">
    <location>
        <begin position="1"/>
        <end position="25"/>
    </location>
</feature>
<evidence type="ECO:0000256" key="1">
    <source>
        <dbReference type="ARBA" id="ARBA00022801"/>
    </source>
</evidence>
<dbReference type="PROSITE" id="PS51257">
    <property type="entry name" value="PROKAR_LIPOPROTEIN"/>
    <property type="match status" value="1"/>
</dbReference>
<name>A0A3R7GP33_9BURK</name>
<dbReference type="AlphaFoldDB" id="A0A3R7GP33"/>
<organism evidence="3 4">
    <name type="scientific">Paraburkholderia fungorum</name>
    <dbReference type="NCBI Taxonomy" id="134537"/>
    <lineage>
        <taxon>Bacteria</taxon>
        <taxon>Pseudomonadati</taxon>
        <taxon>Pseudomonadota</taxon>
        <taxon>Betaproteobacteria</taxon>
        <taxon>Burkholderiales</taxon>
        <taxon>Burkholderiaceae</taxon>
        <taxon>Paraburkholderia</taxon>
    </lineage>
</organism>